<evidence type="ECO:0000313" key="2">
    <source>
        <dbReference type="Proteomes" id="UP000093111"/>
    </source>
</evidence>
<dbReference type="AlphaFoldDB" id="A0A1C7P154"/>
<dbReference type="STRING" id="1612624.ADU59_14210"/>
<proteinExistence type="predicted"/>
<gene>
    <name evidence="1" type="ORF">ADU59_14210</name>
</gene>
<comment type="caution">
    <text evidence="1">The sequence shown here is derived from an EMBL/GenBank/DDBJ whole genome shotgun (WGS) entry which is preliminary data.</text>
</comment>
<sequence length="70" mass="7936">MDNLATVSTEAEEFATIARMLTYIRDSARQLDASALEYCIEMAMKAVTSELRSRDDTPSAEFEMVLRQLQ</sequence>
<evidence type="ECO:0000313" key="1">
    <source>
        <dbReference type="EMBL" id="OBZ94948.1"/>
    </source>
</evidence>
<accession>A0A1C7P154</accession>
<dbReference type="RefSeq" id="WP_068954771.1">
    <property type="nucleotide sequence ID" value="NZ_LGLV01000008.1"/>
</dbReference>
<organism evidence="1 2">
    <name type="scientific">Pararhizobium polonicum</name>
    <dbReference type="NCBI Taxonomy" id="1612624"/>
    <lineage>
        <taxon>Bacteria</taxon>
        <taxon>Pseudomonadati</taxon>
        <taxon>Pseudomonadota</taxon>
        <taxon>Alphaproteobacteria</taxon>
        <taxon>Hyphomicrobiales</taxon>
        <taxon>Rhizobiaceae</taxon>
        <taxon>Rhizobium/Agrobacterium group</taxon>
        <taxon>Pararhizobium</taxon>
    </lineage>
</organism>
<reference evidence="1 2" key="1">
    <citation type="journal article" date="2016" name="Syst. Appl. Microbiol.">
        <title>Pararhizobium polonicum sp. nov. isolated from tumors on stone fruit rootstocks.</title>
        <authorList>
            <person name="Pulawska J."/>
            <person name="Kuzmanovic N."/>
            <person name="Willems A."/>
            <person name="Pothier J.F."/>
        </authorList>
    </citation>
    <scope>NUCLEOTIDE SEQUENCE [LARGE SCALE GENOMIC DNA]</scope>
    <source>
        <strain evidence="1 2">F5.1</strain>
    </source>
</reference>
<dbReference type="EMBL" id="LGLV01000008">
    <property type="protein sequence ID" value="OBZ94948.1"/>
    <property type="molecule type" value="Genomic_DNA"/>
</dbReference>
<dbReference type="Proteomes" id="UP000093111">
    <property type="component" value="Unassembled WGS sequence"/>
</dbReference>
<keyword evidence="2" id="KW-1185">Reference proteome</keyword>
<protein>
    <submittedName>
        <fullName evidence="1">Uncharacterized protein</fullName>
    </submittedName>
</protein>
<name>A0A1C7P154_9HYPH</name>
<dbReference type="OrthoDB" id="8281279at2"/>